<dbReference type="EMBL" id="AP022870">
    <property type="protein sequence ID" value="BCB75435.1"/>
    <property type="molecule type" value="Genomic_DNA"/>
</dbReference>
<dbReference type="KEGG" id="pfla:Pflav_018450"/>
<dbReference type="AlphaFoldDB" id="A0A6F8XNN0"/>
<evidence type="ECO:0000313" key="2">
    <source>
        <dbReference type="Proteomes" id="UP000502508"/>
    </source>
</evidence>
<keyword evidence="2" id="KW-1185">Reference proteome</keyword>
<dbReference type="PROSITE" id="PS51257">
    <property type="entry name" value="PROKAR_LIPOPROTEIN"/>
    <property type="match status" value="1"/>
</dbReference>
<organism evidence="1 2">
    <name type="scientific">Phytohabitans flavus</name>
    <dbReference type="NCBI Taxonomy" id="1076124"/>
    <lineage>
        <taxon>Bacteria</taxon>
        <taxon>Bacillati</taxon>
        <taxon>Actinomycetota</taxon>
        <taxon>Actinomycetes</taxon>
        <taxon>Micromonosporales</taxon>
        <taxon>Micromonosporaceae</taxon>
    </lineage>
</organism>
<name>A0A6F8XNN0_9ACTN</name>
<evidence type="ECO:0008006" key="3">
    <source>
        <dbReference type="Google" id="ProtNLM"/>
    </source>
</evidence>
<proteinExistence type="predicted"/>
<reference evidence="1 2" key="2">
    <citation type="submission" date="2020-03" db="EMBL/GenBank/DDBJ databases">
        <authorList>
            <person name="Ichikawa N."/>
            <person name="Kimura A."/>
            <person name="Kitahashi Y."/>
            <person name="Uohara A."/>
        </authorList>
    </citation>
    <scope>NUCLEOTIDE SEQUENCE [LARGE SCALE GENOMIC DNA]</scope>
    <source>
        <strain evidence="1 2">NBRC 107702</strain>
    </source>
</reference>
<protein>
    <recommendedName>
        <fullName evidence="3">Lipoprotein</fullName>
    </recommendedName>
</protein>
<dbReference type="Proteomes" id="UP000502508">
    <property type="component" value="Chromosome"/>
</dbReference>
<accession>A0A6F8XNN0</accession>
<reference evidence="1 2" key="1">
    <citation type="submission" date="2020-03" db="EMBL/GenBank/DDBJ databases">
        <title>Whole genome shotgun sequence of Phytohabitans flavus NBRC 107702.</title>
        <authorList>
            <person name="Komaki H."/>
            <person name="Tamura T."/>
        </authorList>
    </citation>
    <scope>NUCLEOTIDE SEQUENCE [LARGE SCALE GENOMIC DNA]</scope>
    <source>
        <strain evidence="1 2">NBRC 107702</strain>
    </source>
</reference>
<evidence type="ECO:0000313" key="1">
    <source>
        <dbReference type="EMBL" id="BCB75435.1"/>
    </source>
</evidence>
<gene>
    <name evidence="1" type="ORF">Pflav_018450</name>
</gene>
<sequence length="128" mass="13156">MPRDRALVACVLLVLTVAGCGGDQDPSAEAPTPTPSPSAALNRFGMDACRAAAQMLKEGDWSAGNGQMLGSLAKTANHKAIFDAGDSLFRAATAVAATPDEPGEREALSAAQQGLWDACKSVLGDEPW</sequence>